<dbReference type="InterPro" id="IPR036291">
    <property type="entry name" value="NAD(P)-bd_dom_sf"/>
</dbReference>
<dbReference type="Proteomes" id="UP000323946">
    <property type="component" value="Unassembled WGS sequence"/>
</dbReference>
<dbReference type="PANTHER" id="PTHR43544">
    <property type="entry name" value="SHORT-CHAIN DEHYDROGENASE/REDUCTASE"/>
    <property type="match status" value="1"/>
</dbReference>
<dbReference type="GO" id="GO:0005737">
    <property type="term" value="C:cytoplasm"/>
    <property type="evidence" value="ECO:0007669"/>
    <property type="project" value="TreeGrafter"/>
</dbReference>
<comment type="caution">
    <text evidence="2">The sequence shown here is derived from an EMBL/GenBank/DDBJ whole genome shotgun (WGS) entry which is preliminary data.</text>
</comment>
<dbReference type="InterPro" id="IPR051468">
    <property type="entry name" value="Fungal_SecMetab_SDRs"/>
</dbReference>
<sequence>MDPAGPGARHRNVLMGRNQRYALITGGNRGLGLSSARVLARRGWSVLLGCRDPRAAEAALTELRGEGGTAHAVAVDVADPASIAAAARAVAGLTDRLHAVVNNAGLFSHREEHLPDLEPRTAVQMLLTNACGPLLVVQAFLPLLKAANGASVVNVTSEDANADTFDGEYTCYRMSKAALNAMTLNLAIALRPHDVLVNGVDPGWIPTDMGGAEAPGSITKAALAVADAVELADREKTGRTILAQ</sequence>
<dbReference type="Gene3D" id="3.40.50.720">
    <property type="entry name" value="NAD(P)-binding Rossmann-like Domain"/>
    <property type="match status" value="1"/>
</dbReference>
<evidence type="ECO:0000313" key="2">
    <source>
        <dbReference type="EMBL" id="KAA5835068.1"/>
    </source>
</evidence>
<dbReference type="SMR" id="A0A5M7C476"/>
<dbReference type="EMBL" id="VWPH01000004">
    <property type="protein sequence ID" value="KAA5835068.1"/>
    <property type="molecule type" value="Genomic_DNA"/>
</dbReference>
<dbReference type="RefSeq" id="WP_150066264.1">
    <property type="nucleotide sequence ID" value="NZ_VWPH01000004.1"/>
</dbReference>
<dbReference type="PRINTS" id="PR00081">
    <property type="entry name" value="GDHRDH"/>
</dbReference>
<comment type="similarity">
    <text evidence="1">Belongs to the short-chain dehydrogenases/reductases (SDR) family.</text>
</comment>
<dbReference type="AlphaFoldDB" id="A0A5M7C476"/>
<accession>A0A5M7C476</accession>
<organism evidence="2 3">
    <name type="scientific">Saccharopolyspora hirsuta</name>
    <dbReference type="NCBI Taxonomy" id="1837"/>
    <lineage>
        <taxon>Bacteria</taxon>
        <taxon>Bacillati</taxon>
        <taxon>Actinomycetota</taxon>
        <taxon>Actinomycetes</taxon>
        <taxon>Pseudonocardiales</taxon>
        <taxon>Pseudonocardiaceae</taxon>
        <taxon>Saccharopolyspora</taxon>
    </lineage>
</organism>
<name>A0A5M7C476_SACHI</name>
<gene>
    <name evidence="2" type="ORF">F1721_09725</name>
</gene>
<evidence type="ECO:0000256" key="1">
    <source>
        <dbReference type="RuleBase" id="RU000363"/>
    </source>
</evidence>
<keyword evidence="3" id="KW-1185">Reference proteome</keyword>
<dbReference type="OrthoDB" id="9781117at2"/>
<dbReference type="InterPro" id="IPR002347">
    <property type="entry name" value="SDR_fam"/>
</dbReference>
<evidence type="ECO:0000313" key="3">
    <source>
        <dbReference type="Proteomes" id="UP000323946"/>
    </source>
</evidence>
<dbReference type="PRINTS" id="PR00080">
    <property type="entry name" value="SDRFAMILY"/>
</dbReference>
<dbReference type="GO" id="GO:0016491">
    <property type="term" value="F:oxidoreductase activity"/>
    <property type="evidence" value="ECO:0007669"/>
    <property type="project" value="TreeGrafter"/>
</dbReference>
<dbReference type="SUPFAM" id="SSF51735">
    <property type="entry name" value="NAD(P)-binding Rossmann-fold domains"/>
    <property type="match status" value="1"/>
</dbReference>
<protein>
    <submittedName>
        <fullName evidence="2">SDR family NAD(P)-dependent oxidoreductase</fullName>
    </submittedName>
</protein>
<proteinExistence type="inferred from homology"/>
<dbReference type="PANTHER" id="PTHR43544:SF12">
    <property type="entry name" value="NAD(P)-BINDING ROSSMANN-FOLD SUPERFAMILY PROTEIN"/>
    <property type="match status" value="1"/>
</dbReference>
<dbReference type="Pfam" id="PF00106">
    <property type="entry name" value="adh_short"/>
    <property type="match status" value="1"/>
</dbReference>
<reference evidence="2 3" key="1">
    <citation type="submission" date="2019-09" db="EMBL/GenBank/DDBJ databases">
        <title>Draft genome sequence of the thermophilic Saccharopolyspora hirsuta VKM Ac-666T.</title>
        <authorList>
            <person name="Lobastova T.G."/>
            <person name="Fokina V."/>
            <person name="Bragin E.Y."/>
            <person name="Shtratnikova V.Y."/>
            <person name="Starodumova I.P."/>
            <person name="Tarlachkov S.V."/>
            <person name="Donova M.V."/>
        </authorList>
    </citation>
    <scope>NUCLEOTIDE SEQUENCE [LARGE SCALE GENOMIC DNA]</scope>
    <source>
        <strain evidence="2 3">VKM Ac-666</strain>
    </source>
</reference>